<dbReference type="EMBL" id="SZVP01000002">
    <property type="protein sequence ID" value="TMM47006.1"/>
    <property type="molecule type" value="Genomic_DNA"/>
</dbReference>
<gene>
    <name evidence="5" type="ORF">FCS21_04385</name>
</gene>
<name>A0A8H2JQI5_9GAMM</name>
<sequence length="161" mass="18570">MDEIDKKIEQWLSQMPQLDTQPMAITSRILRISKYMNDQLSSSFDKYEITSAGFDVLATLLRSGPPHTLSPNQLLEQMLITSGTMTSRIDLLEKRQLVKRQINKADKRGVDVSLTPKGLILIEEMIIKHTEHQRNLVSVFSDEEQAQIEQLLRKYLTRINC</sequence>
<feature type="domain" description="HTH marR-type" evidence="4">
    <location>
        <begin position="22"/>
        <end position="157"/>
    </location>
</feature>
<evidence type="ECO:0000259" key="4">
    <source>
        <dbReference type="PROSITE" id="PS50995"/>
    </source>
</evidence>
<dbReference type="GO" id="GO:0003700">
    <property type="term" value="F:DNA-binding transcription factor activity"/>
    <property type="evidence" value="ECO:0007669"/>
    <property type="project" value="InterPro"/>
</dbReference>
<proteinExistence type="predicted"/>
<evidence type="ECO:0000313" key="5">
    <source>
        <dbReference type="EMBL" id="TMM47006.1"/>
    </source>
</evidence>
<evidence type="ECO:0000256" key="1">
    <source>
        <dbReference type="ARBA" id="ARBA00023015"/>
    </source>
</evidence>
<evidence type="ECO:0000256" key="2">
    <source>
        <dbReference type="ARBA" id="ARBA00023125"/>
    </source>
</evidence>
<keyword evidence="1" id="KW-0805">Transcription regulation</keyword>
<dbReference type="InterPro" id="IPR000835">
    <property type="entry name" value="HTH_MarR-typ"/>
</dbReference>
<protein>
    <submittedName>
        <fullName evidence="5">MarR family transcriptional regulator</fullName>
    </submittedName>
</protein>
<dbReference type="Proteomes" id="UP000307702">
    <property type="component" value="Unassembled WGS sequence"/>
</dbReference>
<organism evidence="5 6">
    <name type="scientific">Colwellia ponticola</name>
    <dbReference type="NCBI Taxonomy" id="2304625"/>
    <lineage>
        <taxon>Bacteria</taxon>
        <taxon>Pseudomonadati</taxon>
        <taxon>Pseudomonadota</taxon>
        <taxon>Gammaproteobacteria</taxon>
        <taxon>Alteromonadales</taxon>
        <taxon>Colwelliaceae</taxon>
        <taxon>Colwellia</taxon>
    </lineage>
</organism>
<dbReference type="GO" id="GO:0003677">
    <property type="term" value="F:DNA binding"/>
    <property type="evidence" value="ECO:0007669"/>
    <property type="project" value="UniProtKB-KW"/>
</dbReference>
<evidence type="ECO:0000256" key="3">
    <source>
        <dbReference type="ARBA" id="ARBA00023163"/>
    </source>
</evidence>
<dbReference type="PANTHER" id="PTHR42756">
    <property type="entry name" value="TRANSCRIPTIONAL REGULATOR, MARR"/>
    <property type="match status" value="1"/>
</dbReference>
<dbReference type="RefSeq" id="WP_138620784.1">
    <property type="nucleotide sequence ID" value="NZ_SZVP01000002.1"/>
</dbReference>
<keyword evidence="3" id="KW-0804">Transcription</keyword>
<dbReference type="Pfam" id="PF01047">
    <property type="entry name" value="MarR"/>
    <property type="match status" value="1"/>
</dbReference>
<reference evidence="5 6" key="1">
    <citation type="submission" date="2019-05" db="EMBL/GenBank/DDBJ databases">
        <title>Colwellia ponticola sp. nov., isolated from seawater.</title>
        <authorList>
            <person name="Yoon J.-H."/>
        </authorList>
    </citation>
    <scope>NUCLEOTIDE SEQUENCE [LARGE SCALE GENOMIC DNA]</scope>
    <source>
        <strain evidence="5 6">OISW-25</strain>
    </source>
</reference>
<dbReference type="AlphaFoldDB" id="A0A8H2JQI5"/>
<dbReference type="InterPro" id="IPR036390">
    <property type="entry name" value="WH_DNA-bd_sf"/>
</dbReference>
<dbReference type="PRINTS" id="PR00598">
    <property type="entry name" value="HTHMARR"/>
</dbReference>
<dbReference type="PROSITE" id="PS50995">
    <property type="entry name" value="HTH_MARR_2"/>
    <property type="match status" value="1"/>
</dbReference>
<accession>A0A8H2JQI5</accession>
<dbReference type="SUPFAM" id="SSF46785">
    <property type="entry name" value="Winged helix' DNA-binding domain"/>
    <property type="match status" value="1"/>
</dbReference>
<evidence type="ECO:0000313" key="6">
    <source>
        <dbReference type="Proteomes" id="UP000307702"/>
    </source>
</evidence>
<dbReference type="InterPro" id="IPR036388">
    <property type="entry name" value="WH-like_DNA-bd_sf"/>
</dbReference>
<keyword evidence="2" id="KW-0238">DNA-binding</keyword>
<dbReference type="Gene3D" id="1.10.10.10">
    <property type="entry name" value="Winged helix-like DNA-binding domain superfamily/Winged helix DNA-binding domain"/>
    <property type="match status" value="1"/>
</dbReference>
<dbReference type="OrthoDB" id="32523at2"/>
<comment type="caution">
    <text evidence="5">The sequence shown here is derived from an EMBL/GenBank/DDBJ whole genome shotgun (WGS) entry which is preliminary data.</text>
</comment>
<dbReference type="PANTHER" id="PTHR42756:SF1">
    <property type="entry name" value="TRANSCRIPTIONAL REPRESSOR OF EMRAB OPERON"/>
    <property type="match status" value="1"/>
</dbReference>
<keyword evidence="6" id="KW-1185">Reference proteome</keyword>
<dbReference type="SMART" id="SM00347">
    <property type="entry name" value="HTH_MARR"/>
    <property type="match status" value="1"/>
</dbReference>